<dbReference type="EMBL" id="BMLK01000010">
    <property type="protein sequence ID" value="GGN51344.1"/>
    <property type="molecule type" value="Genomic_DNA"/>
</dbReference>
<keyword evidence="2" id="KW-1185">Reference proteome</keyword>
<name>A0ABQ2JR37_9SPHN</name>
<protein>
    <recommendedName>
        <fullName evidence="3">PepSY domain-containing protein</fullName>
    </recommendedName>
</protein>
<proteinExistence type="predicted"/>
<accession>A0ABQ2JR37</accession>
<organism evidence="1 2">
    <name type="scientific">Novosphingobium indicum</name>
    <dbReference type="NCBI Taxonomy" id="462949"/>
    <lineage>
        <taxon>Bacteria</taxon>
        <taxon>Pseudomonadati</taxon>
        <taxon>Pseudomonadota</taxon>
        <taxon>Alphaproteobacteria</taxon>
        <taxon>Sphingomonadales</taxon>
        <taxon>Sphingomonadaceae</taxon>
        <taxon>Novosphingobium</taxon>
    </lineage>
</organism>
<reference evidence="2" key="1">
    <citation type="journal article" date="2019" name="Int. J. Syst. Evol. Microbiol.">
        <title>The Global Catalogue of Microorganisms (GCM) 10K type strain sequencing project: providing services to taxonomists for standard genome sequencing and annotation.</title>
        <authorList>
            <consortium name="The Broad Institute Genomics Platform"/>
            <consortium name="The Broad Institute Genome Sequencing Center for Infectious Disease"/>
            <person name="Wu L."/>
            <person name="Ma J."/>
        </authorList>
    </citation>
    <scope>NUCLEOTIDE SEQUENCE [LARGE SCALE GENOMIC DNA]</scope>
    <source>
        <strain evidence="2">CGMCC 1.6784</strain>
    </source>
</reference>
<dbReference type="RefSeq" id="WP_188819917.1">
    <property type="nucleotide sequence ID" value="NZ_BMLK01000010.1"/>
</dbReference>
<evidence type="ECO:0000313" key="1">
    <source>
        <dbReference type="EMBL" id="GGN51344.1"/>
    </source>
</evidence>
<gene>
    <name evidence="1" type="ORF">GCM10011349_23840</name>
</gene>
<evidence type="ECO:0000313" key="2">
    <source>
        <dbReference type="Proteomes" id="UP000605099"/>
    </source>
</evidence>
<dbReference type="Proteomes" id="UP000605099">
    <property type="component" value="Unassembled WGS sequence"/>
</dbReference>
<evidence type="ECO:0008006" key="3">
    <source>
        <dbReference type="Google" id="ProtNLM"/>
    </source>
</evidence>
<comment type="caution">
    <text evidence="1">The sequence shown here is derived from an EMBL/GenBank/DDBJ whole genome shotgun (WGS) entry which is preliminary data.</text>
</comment>
<sequence length="69" mass="7646">MTKKFFTKVSPKAAKGIVRLYESKGYDVHAKPQANGDFVVVVIKKDSETSPRSLFTPASKRCRETEVAA</sequence>